<dbReference type="InterPro" id="IPR023346">
    <property type="entry name" value="Lysozyme-like_dom_sf"/>
</dbReference>
<dbReference type="OrthoDB" id="5525175at2"/>
<dbReference type="PANTHER" id="PTHR37423">
    <property type="entry name" value="SOLUBLE LYTIC MUREIN TRANSGLYCOSYLASE-RELATED"/>
    <property type="match status" value="1"/>
</dbReference>
<dbReference type="PANTHER" id="PTHR37423:SF2">
    <property type="entry name" value="MEMBRANE-BOUND LYTIC MUREIN TRANSGLYCOSYLASE C"/>
    <property type="match status" value="1"/>
</dbReference>
<dbReference type="SUPFAM" id="SSF53955">
    <property type="entry name" value="Lysozyme-like"/>
    <property type="match status" value="1"/>
</dbReference>
<dbReference type="Gene3D" id="1.10.530.10">
    <property type="match status" value="1"/>
</dbReference>
<comment type="similarity">
    <text evidence="1">Belongs to the transglycosylase Slt family.</text>
</comment>
<gene>
    <name evidence="2" type="primary">slt</name>
    <name evidence="2" type="ORF">APAC_1416</name>
</gene>
<dbReference type="Proteomes" id="UP000322726">
    <property type="component" value="Chromosome"/>
</dbReference>
<evidence type="ECO:0000313" key="3">
    <source>
        <dbReference type="Proteomes" id="UP000322726"/>
    </source>
</evidence>
<sequence length="553" mass="65471">MKKTLIALSSAVIFTLSSANTEIKSEILQDNFQVTLEWLEQKPKSYSRDFFIIQYLNQNDISLEEAKKAYDLAHKKTRYIKDAYKKYNKIKASNLECYQASINELLKMNNEKCIALGLSLKEATQIPKAKLAKFIEKIENYPTLKKDLNIIYNKDIGSESLNYGYDNFFKFFFKLGTSYRYKNFDNNYSEEFINKLATQKQFEMLVRYTIYKKNRLQNLQKSLLNTKNNKDLTPNVLFLLGINAVNHNNDEKAYYFFENAFKKSYLRSDKDKALFWLYLVTDNKTFLHELSKSFHINLYSAYAKELLEVPLENIYYDIEIPNTPTKYDIYDQFLWMKVLDDTKKNLDENKLKKYETIFTNENTKPHLAFVLTRFHKYRNHYFITPFKDIVKDYSTYKKVLLYSIAKQESLFIPSSISFSTAQGVMQIMPFLSETIANKLNENYNIYDQFNPEVNIKYGSYHLETLMKQFNNNPLFIAYAYNGGAGYTKSQFKQGLFKRIDKKYEPFLSMEMISYPETKEYGKKVLTNYYVYNNYLNPKNKVRLSTIFQTLVAP</sequence>
<proteinExistence type="inferred from homology"/>
<dbReference type="AlphaFoldDB" id="A0A5C2HAH5"/>
<reference evidence="2 3" key="3">
    <citation type="submission" date="2019-09" db="EMBL/GenBank/DDBJ databases">
        <title>Taxonomic note: a critical rebuttal of the proposed division of the genus Arcobacter into six genera, emended descriptions of Arcobacter anaerophilus and the genus Arcobacter, and an assessment of genus-level boundaries for Epsilonproteobacteria using in silico genomic comparator tools.</title>
        <authorList>
            <person name="On S.L.W."/>
            <person name="Miller W.G."/>
            <person name="Biggs P."/>
            <person name="Cornelius A."/>
            <person name="Vandamme P."/>
        </authorList>
    </citation>
    <scope>NUCLEOTIDE SEQUENCE [LARGE SCALE GENOMIC DNA]</scope>
    <source>
        <strain evidence="2 3">LMG 26638</strain>
    </source>
</reference>
<reference evidence="3" key="1">
    <citation type="submission" date="2019-09" db="EMBL/GenBank/DDBJ databases">
        <title>Complete genome sequencing of four Arcobacter species reveals a diverse suite of mobile elements.</title>
        <authorList>
            <person name="On S.L.W."/>
            <person name="Miller W.G."/>
            <person name="Biggs P."/>
            <person name="Cornelius A."/>
            <person name="Vandamme P."/>
        </authorList>
    </citation>
    <scope>NUCLEOTIDE SEQUENCE [LARGE SCALE GENOMIC DNA]</scope>
    <source>
        <strain evidence="3">LMG 26638</strain>
    </source>
</reference>
<dbReference type="CDD" id="cd13401">
    <property type="entry name" value="Slt70-like"/>
    <property type="match status" value="1"/>
</dbReference>
<dbReference type="InterPro" id="IPR008258">
    <property type="entry name" value="Transglycosylase_SLT_dom_1"/>
</dbReference>
<reference evidence="2 3" key="2">
    <citation type="submission" date="2019-09" db="EMBL/GenBank/DDBJ databases">
        <title>Complete genome sequencing of four Arcobacter species reveals a diverse suite of mobile elements.</title>
        <authorList>
            <person name="Miller W.G."/>
            <person name="Yee E."/>
            <person name="Bono J.L."/>
        </authorList>
    </citation>
    <scope>NUCLEOTIDE SEQUENCE [LARGE SCALE GENOMIC DNA]</scope>
    <source>
        <strain evidence="2 3">LMG 26638</strain>
    </source>
</reference>
<dbReference type="KEGG" id="apai:APAC_1416"/>
<dbReference type="Pfam" id="PF01464">
    <property type="entry name" value="SLT"/>
    <property type="match status" value="1"/>
</dbReference>
<organism evidence="2 3">
    <name type="scientific">Malaciobacter pacificus</name>
    <dbReference type="NCBI Taxonomy" id="1080223"/>
    <lineage>
        <taxon>Bacteria</taxon>
        <taxon>Pseudomonadati</taxon>
        <taxon>Campylobacterota</taxon>
        <taxon>Epsilonproteobacteria</taxon>
        <taxon>Campylobacterales</taxon>
        <taxon>Arcobacteraceae</taxon>
        <taxon>Malaciobacter</taxon>
    </lineage>
</organism>
<dbReference type="EMBL" id="CP035928">
    <property type="protein sequence ID" value="QEP34525.1"/>
    <property type="molecule type" value="Genomic_DNA"/>
</dbReference>
<keyword evidence="3" id="KW-1185">Reference proteome</keyword>
<evidence type="ECO:0000256" key="1">
    <source>
        <dbReference type="ARBA" id="ARBA00007734"/>
    </source>
</evidence>
<protein>
    <submittedName>
        <fullName evidence="2">Soluble lytic murein transglycosylase</fullName>
    </submittedName>
</protein>
<name>A0A5C2HAH5_9BACT</name>
<accession>A0A5C2HAH5</accession>
<evidence type="ECO:0000313" key="2">
    <source>
        <dbReference type="EMBL" id="QEP34525.1"/>
    </source>
</evidence>
<dbReference type="RefSeq" id="WP_130233457.1">
    <property type="nucleotide sequence ID" value="NZ_BMEF01000003.1"/>
</dbReference>